<keyword evidence="2" id="KW-0812">Transmembrane</keyword>
<organism evidence="4 5">
    <name type="scientific">Paratrimastix pyriformis</name>
    <dbReference type="NCBI Taxonomy" id="342808"/>
    <lineage>
        <taxon>Eukaryota</taxon>
        <taxon>Metamonada</taxon>
        <taxon>Preaxostyla</taxon>
        <taxon>Paratrimastigidae</taxon>
        <taxon>Paratrimastix</taxon>
    </lineage>
</organism>
<dbReference type="InterPro" id="IPR019402">
    <property type="entry name" value="CWH43_N"/>
</dbReference>
<evidence type="ECO:0000256" key="2">
    <source>
        <dbReference type="SAM" id="Phobius"/>
    </source>
</evidence>
<evidence type="ECO:0000313" key="5">
    <source>
        <dbReference type="Proteomes" id="UP001141327"/>
    </source>
</evidence>
<dbReference type="EMBL" id="JAPMOS010000022">
    <property type="protein sequence ID" value="KAJ4459155.1"/>
    <property type="molecule type" value="Genomic_DNA"/>
</dbReference>
<feature type="transmembrane region" description="Helical" evidence="2">
    <location>
        <begin position="62"/>
        <end position="80"/>
    </location>
</feature>
<dbReference type="Pfam" id="PF10277">
    <property type="entry name" value="Frag1"/>
    <property type="match status" value="1"/>
</dbReference>
<feature type="transmembrane region" description="Helical" evidence="2">
    <location>
        <begin position="255"/>
        <end position="278"/>
    </location>
</feature>
<dbReference type="Proteomes" id="UP001141327">
    <property type="component" value="Unassembled WGS sequence"/>
</dbReference>
<evidence type="ECO:0000313" key="4">
    <source>
        <dbReference type="EMBL" id="KAJ4459155.1"/>
    </source>
</evidence>
<feature type="transmembrane region" description="Helical" evidence="2">
    <location>
        <begin position="34"/>
        <end position="55"/>
    </location>
</feature>
<sequence>MVPRNLHRTFSVTDLINALDAVASSPFRGAILSLNWVALVFGELTALFQSGMALFDLSTTPVIHNIMAASCTVCGAFYMFLVTSATVLFERWAYMCIWRITVSGLAVVSCCTTAFLQVIFCRIQRRSKASRVQTFPKATSCGATGHQEVEIVAQQVAAEEGDSTDKSPSGEADKEKDIVVVGGIVDMHLLMAPGIGLIATDASHNAIIPSPLSPIAHLAPSPIARLPAPTPAKPDTAPAHGGRERPTSFAHEHPYLYGGWGLCQYLYVMSVFGFLLSFTPDFSGVWVGSAPAP</sequence>
<evidence type="ECO:0000259" key="3">
    <source>
        <dbReference type="Pfam" id="PF10277"/>
    </source>
</evidence>
<protein>
    <recommendedName>
        <fullName evidence="3">CWH43-like N-terminal domain-containing protein</fullName>
    </recommendedName>
</protein>
<gene>
    <name evidence="4" type="ORF">PAPYR_4957</name>
</gene>
<evidence type="ECO:0000256" key="1">
    <source>
        <dbReference type="SAM" id="MobiDB-lite"/>
    </source>
</evidence>
<feature type="transmembrane region" description="Helical" evidence="2">
    <location>
        <begin position="92"/>
        <end position="121"/>
    </location>
</feature>
<proteinExistence type="predicted"/>
<keyword evidence="2" id="KW-1133">Transmembrane helix</keyword>
<feature type="domain" description="CWH43-like N-terminal" evidence="3">
    <location>
        <begin position="30"/>
        <end position="119"/>
    </location>
</feature>
<comment type="caution">
    <text evidence="4">The sequence shown here is derived from an EMBL/GenBank/DDBJ whole genome shotgun (WGS) entry which is preliminary data.</text>
</comment>
<name>A0ABQ8UNS3_9EUKA</name>
<keyword evidence="2" id="KW-0472">Membrane</keyword>
<keyword evidence="5" id="KW-1185">Reference proteome</keyword>
<reference evidence="4" key="1">
    <citation type="journal article" date="2022" name="bioRxiv">
        <title>Genomics of Preaxostyla Flagellates Illuminates Evolutionary Transitions and the Path Towards Mitochondrial Loss.</title>
        <authorList>
            <person name="Novak L.V.F."/>
            <person name="Treitli S.C."/>
            <person name="Pyrih J."/>
            <person name="Halakuc P."/>
            <person name="Pipaliya S.V."/>
            <person name="Vacek V."/>
            <person name="Brzon O."/>
            <person name="Soukal P."/>
            <person name="Eme L."/>
            <person name="Dacks J.B."/>
            <person name="Karnkowska A."/>
            <person name="Elias M."/>
            <person name="Hampl V."/>
        </authorList>
    </citation>
    <scope>NUCLEOTIDE SEQUENCE</scope>
    <source>
        <strain evidence="4">RCP-MX</strain>
    </source>
</reference>
<feature type="region of interest" description="Disordered" evidence="1">
    <location>
        <begin position="226"/>
        <end position="245"/>
    </location>
</feature>
<accession>A0ABQ8UNS3</accession>